<dbReference type="InterPro" id="IPR046947">
    <property type="entry name" value="LytR-like"/>
</dbReference>
<keyword evidence="5" id="KW-1185">Reference proteome</keyword>
<evidence type="ECO:0000313" key="4">
    <source>
        <dbReference type="EMBL" id="AJR04085.1"/>
    </source>
</evidence>
<dbReference type="PANTHER" id="PTHR37299">
    <property type="entry name" value="TRANSCRIPTIONAL REGULATOR-RELATED"/>
    <property type="match status" value="1"/>
</dbReference>
<dbReference type="PROSITE" id="PS50930">
    <property type="entry name" value="HTH_LYTTR"/>
    <property type="match status" value="1"/>
</dbReference>
<dbReference type="Pfam" id="PF00072">
    <property type="entry name" value="Response_reg"/>
    <property type="match status" value="1"/>
</dbReference>
<dbReference type="OrthoDB" id="2168082at2"/>
<dbReference type="InterPro" id="IPR011006">
    <property type="entry name" value="CheY-like_superfamily"/>
</dbReference>
<dbReference type="Proteomes" id="UP000032229">
    <property type="component" value="Chromosome"/>
</dbReference>
<dbReference type="InterPro" id="IPR001789">
    <property type="entry name" value="Sig_transdc_resp-reg_receiver"/>
</dbReference>
<sequence length="246" mass="28268">MNCIIIDDEATARTILNQLCLGIENVNVIAEFENVVSAIKFLKDEKYQIDLVLLDINMPDFTGFDFINTLENSDLKSNLKSSPKIILTTSDKNFAIESYEYDSVIDYLLKPVLPLRFIKAIKKLKATNSETKNDLLNNNVQSKDNQLYINIDKRLIKIDVSNINYISAKGDYIVINTDKANYIVHSNLKKIYTKLSQIDFFRVHRSYIININKIIGIEENTVLINKQLIPISRTSKSELMNRINLL</sequence>
<dbReference type="PROSITE" id="PS50110">
    <property type="entry name" value="RESPONSE_REGULATORY"/>
    <property type="match status" value="1"/>
</dbReference>
<evidence type="ECO:0000259" key="2">
    <source>
        <dbReference type="PROSITE" id="PS50110"/>
    </source>
</evidence>
<dbReference type="SMART" id="SM00850">
    <property type="entry name" value="LytTR"/>
    <property type="match status" value="1"/>
</dbReference>
<dbReference type="Pfam" id="PF04397">
    <property type="entry name" value="LytTR"/>
    <property type="match status" value="1"/>
</dbReference>
<evidence type="ECO:0000259" key="3">
    <source>
        <dbReference type="PROSITE" id="PS50930"/>
    </source>
</evidence>
<evidence type="ECO:0000256" key="1">
    <source>
        <dbReference type="PROSITE-ProRule" id="PRU00169"/>
    </source>
</evidence>
<accession>A0A0C5WMG4</accession>
<gene>
    <name evidence="4" type="ORF">AW14_10995</name>
</gene>
<dbReference type="SUPFAM" id="SSF52172">
    <property type="entry name" value="CheY-like"/>
    <property type="match status" value="1"/>
</dbReference>
<dbReference type="RefSeq" id="WP_044638797.1">
    <property type="nucleotide sequence ID" value="NZ_CP007202.1"/>
</dbReference>
<name>A0A0C5WMG4_9FLAO</name>
<dbReference type="InterPro" id="IPR007492">
    <property type="entry name" value="LytTR_DNA-bd_dom"/>
</dbReference>
<feature type="domain" description="Response regulatory" evidence="2">
    <location>
        <begin position="2"/>
        <end position="125"/>
    </location>
</feature>
<dbReference type="EMBL" id="CP007202">
    <property type="protein sequence ID" value="AJR04085.1"/>
    <property type="molecule type" value="Genomic_DNA"/>
</dbReference>
<dbReference type="SMART" id="SM00448">
    <property type="entry name" value="REC"/>
    <property type="match status" value="1"/>
</dbReference>
<feature type="domain" description="HTH LytTR-type" evidence="3">
    <location>
        <begin position="147"/>
        <end position="245"/>
    </location>
</feature>
<dbReference type="GO" id="GO:0000156">
    <property type="term" value="F:phosphorelay response regulator activity"/>
    <property type="evidence" value="ECO:0007669"/>
    <property type="project" value="InterPro"/>
</dbReference>
<keyword evidence="1" id="KW-0597">Phosphoprotein</keyword>
<proteinExistence type="predicted"/>
<dbReference type="Gene3D" id="2.40.50.1020">
    <property type="entry name" value="LytTr DNA-binding domain"/>
    <property type="match status" value="1"/>
</dbReference>
<dbReference type="GO" id="GO:0003677">
    <property type="term" value="F:DNA binding"/>
    <property type="evidence" value="ECO:0007669"/>
    <property type="project" value="InterPro"/>
</dbReference>
<dbReference type="HOGENOM" id="CLU_000445_14_1_10"/>
<evidence type="ECO:0000313" key="5">
    <source>
        <dbReference type="Proteomes" id="UP000032229"/>
    </source>
</evidence>
<dbReference type="KEGG" id="sze:AW14_10995"/>
<reference evidence="4 5" key="1">
    <citation type="submission" date="2014-02" db="EMBL/GenBank/DDBJ databases">
        <authorList>
            <person name="Young C.-C."/>
            <person name="Hameed A."/>
            <person name="Huang H.-C."/>
            <person name="Shahina M."/>
        </authorList>
    </citation>
    <scope>NUCLEOTIDE SEQUENCE [LARGE SCALE GENOMIC DNA]</scope>
    <source>
        <strain evidence="4 5">CC-SAMT-1</strain>
    </source>
</reference>
<dbReference type="Gene3D" id="3.40.50.2300">
    <property type="match status" value="1"/>
</dbReference>
<protein>
    <submittedName>
        <fullName evidence="4">LytR family transcriptional regulator</fullName>
    </submittedName>
</protein>
<dbReference type="PATRIC" id="fig|1454006.5.peg.2179"/>
<feature type="modified residue" description="4-aspartylphosphate" evidence="1">
    <location>
        <position position="55"/>
    </location>
</feature>
<dbReference type="STRING" id="1454006.AW14_10995"/>
<organism evidence="4 5">
    <name type="scientific">Siansivirga zeaxanthinifaciens CC-SAMT-1</name>
    <dbReference type="NCBI Taxonomy" id="1454006"/>
    <lineage>
        <taxon>Bacteria</taxon>
        <taxon>Pseudomonadati</taxon>
        <taxon>Bacteroidota</taxon>
        <taxon>Flavobacteriia</taxon>
        <taxon>Flavobacteriales</taxon>
        <taxon>Flavobacteriaceae</taxon>
        <taxon>Siansivirga</taxon>
    </lineage>
</organism>
<dbReference type="PANTHER" id="PTHR37299:SF1">
    <property type="entry name" value="STAGE 0 SPORULATION PROTEIN A HOMOLOG"/>
    <property type="match status" value="1"/>
</dbReference>
<dbReference type="AlphaFoldDB" id="A0A0C5WMG4"/>